<proteinExistence type="predicted"/>
<dbReference type="Proteomes" id="UP000321570">
    <property type="component" value="Unassembled WGS sequence"/>
</dbReference>
<organism evidence="2 3">
    <name type="scientific">Hymenolepis diminuta</name>
    <name type="common">Rat tapeworm</name>
    <dbReference type="NCBI Taxonomy" id="6216"/>
    <lineage>
        <taxon>Eukaryota</taxon>
        <taxon>Metazoa</taxon>
        <taxon>Spiralia</taxon>
        <taxon>Lophotrochozoa</taxon>
        <taxon>Platyhelminthes</taxon>
        <taxon>Cestoda</taxon>
        <taxon>Eucestoda</taxon>
        <taxon>Cyclophyllidea</taxon>
        <taxon>Hymenolepididae</taxon>
        <taxon>Hymenolepis</taxon>
    </lineage>
</organism>
<evidence type="ECO:0000256" key="1">
    <source>
        <dbReference type="SAM" id="SignalP"/>
    </source>
</evidence>
<gene>
    <name evidence="2" type="ORF">WMSIL1_LOCUS1032</name>
</gene>
<accession>A0A564XYA6</accession>
<sequence length="82" mass="8847">MHNLNSVPVMTASLILLLLDRTSTKGQAEVAKTRFTCKVESEKESEYDTLDGTLHGNGVVTISPSISKQQSIKTAPSVQTLT</sequence>
<dbReference type="AlphaFoldDB" id="A0A564XYA6"/>
<keyword evidence="1" id="KW-0732">Signal</keyword>
<evidence type="ECO:0000313" key="3">
    <source>
        <dbReference type="Proteomes" id="UP000321570"/>
    </source>
</evidence>
<protein>
    <submittedName>
        <fullName evidence="2">Uncharacterized protein</fullName>
    </submittedName>
</protein>
<feature type="signal peptide" evidence="1">
    <location>
        <begin position="1"/>
        <end position="24"/>
    </location>
</feature>
<dbReference type="EMBL" id="CABIJS010000022">
    <property type="protein sequence ID" value="VUZ39866.1"/>
    <property type="molecule type" value="Genomic_DNA"/>
</dbReference>
<reference evidence="2 3" key="1">
    <citation type="submission" date="2019-07" db="EMBL/GenBank/DDBJ databases">
        <authorList>
            <person name="Jastrzebski P J."/>
            <person name="Paukszto L."/>
            <person name="Jastrzebski P J."/>
        </authorList>
    </citation>
    <scope>NUCLEOTIDE SEQUENCE [LARGE SCALE GENOMIC DNA]</scope>
    <source>
        <strain evidence="2 3">WMS-il1</strain>
    </source>
</reference>
<name>A0A564XYA6_HYMDI</name>
<keyword evidence="3" id="KW-1185">Reference proteome</keyword>
<evidence type="ECO:0000313" key="2">
    <source>
        <dbReference type="EMBL" id="VUZ39866.1"/>
    </source>
</evidence>
<feature type="chain" id="PRO_5021942575" evidence="1">
    <location>
        <begin position="25"/>
        <end position="82"/>
    </location>
</feature>